<dbReference type="InterPro" id="IPR025737">
    <property type="entry name" value="FApF"/>
</dbReference>
<evidence type="ECO:0000313" key="3">
    <source>
        <dbReference type="Proteomes" id="UP001595548"/>
    </source>
</evidence>
<dbReference type="Proteomes" id="UP001595548">
    <property type="component" value="Unassembled WGS sequence"/>
</dbReference>
<comment type="caution">
    <text evidence="2">The sequence shown here is derived from an EMBL/GenBank/DDBJ whole genome shotgun (WGS) entry which is preliminary data.</text>
</comment>
<keyword evidence="1" id="KW-0732">Signal</keyword>
<dbReference type="EMBL" id="JBHRTL010000006">
    <property type="protein sequence ID" value="MFC3155060.1"/>
    <property type="molecule type" value="Genomic_DNA"/>
</dbReference>
<dbReference type="RefSeq" id="WP_382415599.1">
    <property type="nucleotide sequence ID" value="NZ_AP031500.1"/>
</dbReference>
<feature type="signal peptide" evidence="1">
    <location>
        <begin position="1"/>
        <end position="23"/>
    </location>
</feature>
<evidence type="ECO:0000313" key="2">
    <source>
        <dbReference type="EMBL" id="MFC3155060.1"/>
    </source>
</evidence>
<organism evidence="2 3">
    <name type="scientific">Gilvimarinus japonicus</name>
    <dbReference type="NCBI Taxonomy" id="1796469"/>
    <lineage>
        <taxon>Bacteria</taxon>
        <taxon>Pseudomonadati</taxon>
        <taxon>Pseudomonadota</taxon>
        <taxon>Gammaproteobacteria</taxon>
        <taxon>Cellvibrionales</taxon>
        <taxon>Cellvibrionaceae</taxon>
        <taxon>Gilvimarinus</taxon>
    </lineage>
</organism>
<gene>
    <name evidence="2" type="ORF">ACFOEB_07595</name>
</gene>
<evidence type="ECO:0000256" key="1">
    <source>
        <dbReference type="SAM" id="SignalP"/>
    </source>
</evidence>
<dbReference type="Pfam" id="PF13557">
    <property type="entry name" value="Phenol_MetA_deg"/>
    <property type="match status" value="1"/>
</dbReference>
<reference evidence="3" key="1">
    <citation type="journal article" date="2019" name="Int. J. Syst. Evol. Microbiol.">
        <title>The Global Catalogue of Microorganisms (GCM) 10K type strain sequencing project: providing services to taxonomists for standard genome sequencing and annotation.</title>
        <authorList>
            <consortium name="The Broad Institute Genomics Platform"/>
            <consortium name="The Broad Institute Genome Sequencing Center for Infectious Disease"/>
            <person name="Wu L."/>
            <person name="Ma J."/>
        </authorList>
    </citation>
    <scope>NUCLEOTIDE SEQUENCE [LARGE SCALE GENOMIC DNA]</scope>
    <source>
        <strain evidence="3">KCTC 52141</strain>
    </source>
</reference>
<protein>
    <submittedName>
        <fullName evidence="2">Transporter</fullName>
    </submittedName>
</protein>
<accession>A0ABV7HSI5</accession>
<name>A0ABV7HSI5_9GAMM</name>
<sequence>MRRPLKDVIFILLISIFAAQTKAQELAPRAYWPAPTGTNVVVMSYQHSQGEVLVDASVPIEGAEATLDFLSLTYQRTFGLFDRTASLQLNYPLVQGDASAMVNGEFRERSISASADARARFAINLLGAPSMDGKAFRELVADPEPIIGASLLVSIPTGDYDGDRLFNAGTNRWAVKPALGFIVPISHGWLFEGEVGTWFYEDNDDYQGKTRTQKPVLSSEFHLVHVVKNGTWFSLDANWYQGGAATVGESAEQAELQNSRAGLTLLHPLNRHHAIRFAASTAIESKIAGDFDSVSVSYMYIW</sequence>
<feature type="chain" id="PRO_5046988378" evidence="1">
    <location>
        <begin position="24"/>
        <end position="302"/>
    </location>
</feature>
<keyword evidence="3" id="KW-1185">Reference proteome</keyword>
<proteinExistence type="predicted"/>